<dbReference type="InterPro" id="IPR006054">
    <property type="entry name" value="DnaQ"/>
</dbReference>
<dbReference type="SMART" id="SM00479">
    <property type="entry name" value="EXOIII"/>
    <property type="match status" value="1"/>
</dbReference>
<dbReference type="GO" id="GO:0008408">
    <property type="term" value="F:3'-5' exonuclease activity"/>
    <property type="evidence" value="ECO:0007669"/>
    <property type="project" value="TreeGrafter"/>
</dbReference>
<name>A0A511RIZ6_9DEIN</name>
<dbReference type="NCBIfam" id="TIGR00573">
    <property type="entry name" value="dnaq"/>
    <property type="match status" value="1"/>
</dbReference>
<dbReference type="InterPro" id="IPR036397">
    <property type="entry name" value="RNaseH_sf"/>
</dbReference>
<dbReference type="OrthoDB" id="9803913at2"/>
<dbReference type="GO" id="GO:0003887">
    <property type="term" value="F:DNA-directed DNA polymerase activity"/>
    <property type="evidence" value="ECO:0007669"/>
    <property type="project" value="InterPro"/>
</dbReference>
<dbReference type="EMBL" id="BJXN01000006">
    <property type="protein sequence ID" value="GEM89621.1"/>
    <property type="molecule type" value="Genomic_DNA"/>
</dbReference>
<sequence length="252" mass="28486">MVPLEYRMAARVARALREAGEPRPARELAYRALAMPSVAPTQLERVIEPVLDGRFFREEGALGLWEWRYPFPQEGEVLVVLDLETTGLSPSENEIIEIALMRVEPGRVERFVRLVNPGSPIPPFITRLTGISSADVADAPDVYTALEEALVYLEGAVLVIQNAPFDLGFLRPRARRLGVKIHNEVIDTVQWARRALPRMRRRGLDHLIRAFEVSIETGARHRALGDVEATWTVAREMYYILTAGEPRRVLEV</sequence>
<dbReference type="Pfam" id="PF00929">
    <property type="entry name" value="RNase_T"/>
    <property type="match status" value="1"/>
</dbReference>
<protein>
    <submittedName>
        <fullName evidence="2">DNA polymerase III subunit epsilon</fullName>
    </submittedName>
</protein>
<dbReference type="FunFam" id="3.30.420.10:FF:000045">
    <property type="entry name" value="3'-5' exonuclease DinG"/>
    <property type="match status" value="1"/>
</dbReference>
<dbReference type="Proteomes" id="UP000321827">
    <property type="component" value="Unassembled WGS sequence"/>
</dbReference>
<dbReference type="AlphaFoldDB" id="A0A511RIZ6"/>
<dbReference type="PANTHER" id="PTHR30231">
    <property type="entry name" value="DNA POLYMERASE III SUBUNIT EPSILON"/>
    <property type="match status" value="1"/>
</dbReference>
<dbReference type="GO" id="GO:0045004">
    <property type="term" value="P:DNA replication proofreading"/>
    <property type="evidence" value="ECO:0007669"/>
    <property type="project" value="TreeGrafter"/>
</dbReference>
<dbReference type="GO" id="GO:0003677">
    <property type="term" value="F:DNA binding"/>
    <property type="evidence" value="ECO:0007669"/>
    <property type="project" value="InterPro"/>
</dbReference>
<dbReference type="PANTHER" id="PTHR30231:SF41">
    <property type="entry name" value="DNA POLYMERASE III SUBUNIT EPSILON"/>
    <property type="match status" value="1"/>
</dbReference>
<dbReference type="SUPFAM" id="SSF53098">
    <property type="entry name" value="Ribonuclease H-like"/>
    <property type="match status" value="1"/>
</dbReference>
<feature type="domain" description="Exonuclease" evidence="1">
    <location>
        <begin position="77"/>
        <end position="243"/>
    </location>
</feature>
<dbReference type="InterPro" id="IPR013520">
    <property type="entry name" value="Ribonucl_H"/>
</dbReference>
<dbReference type="Gene3D" id="3.30.420.10">
    <property type="entry name" value="Ribonuclease H-like superfamily/Ribonuclease H"/>
    <property type="match status" value="1"/>
</dbReference>
<proteinExistence type="predicted"/>
<accession>A0A511RIZ6</accession>
<reference evidence="2 3" key="1">
    <citation type="submission" date="2019-07" db="EMBL/GenBank/DDBJ databases">
        <title>Whole genome shotgun sequence of Oceanithermus desulfurans NBRC 100063.</title>
        <authorList>
            <person name="Hosoyama A."/>
            <person name="Uohara A."/>
            <person name="Ohji S."/>
            <person name="Ichikawa N."/>
        </authorList>
    </citation>
    <scope>NUCLEOTIDE SEQUENCE [LARGE SCALE GENOMIC DNA]</scope>
    <source>
        <strain evidence="2 3">NBRC 100063</strain>
    </source>
</reference>
<evidence type="ECO:0000259" key="1">
    <source>
        <dbReference type="SMART" id="SM00479"/>
    </source>
</evidence>
<dbReference type="GO" id="GO:0005829">
    <property type="term" value="C:cytosol"/>
    <property type="evidence" value="ECO:0007669"/>
    <property type="project" value="TreeGrafter"/>
</dbReference>
<dbReference type="InterPro" id="IPR012337">
    <property type="entry name" value="RNaseH-like_sf"/>
</dbReference>
<dbReference type="CDD" id="cd06127">
    <property type="entry name" value="DEDDh"/>
    <property type="match status" value="1"/>
</dbReference>
<dbReference type="RefSeq" id="WP_147146607.1">
    <property type="nucleotide sequence ID" value="NZ_BJXN01000006.1"/>
</dbReference>
<gene>
    <name evidence="2" type="ORF">ODE01S_10550</name>
</gene>
<evidence type="ECO:0000313" key="3">
    <source>
        <dbReference type="Proteomes" id="UP000321827"/>
    </source>
</evidence>
<comment type="caution">
    <text evidence="2">The sequence shown here is derived from an EMBL/GenBank/DDBJ whole genome shotgun (WGS) entry which is preliminary data.</text>
</comment>
<organism evidence="2 3">
    <name type="scientific">Oceanithermus desulfurans NBRC 100063</name>
    <dbReference type="NCBI Taxonomy" id="1227550"/>
    <lineage>
        <taxon>Bacteria</taxon>
        <taxon>Thermotogati</taxon>
        <taxon>Deinococcota</taxon>
        <taxon>Deinococci</taxon>
        <taxon>Thermales</taxon>
        <taxon>Thermaceae</taxon>
        <taxon>Oceanithermus</taxon>
    </lineage>
</organism>
<evidence type="ECO:0000313" key="2">
    <source>
        <dbReference type="EMBL" id="GEM89621.1"/>
    </source>
</evidence>